<dbReference type="Proteomes" id="UP000247811">
    <property type="component" value="Unassembled WGS sequence"/>
</dbReference>
<organism evidence="3 4">
    <name type="scientific">Sphaerotilus hippei</name>
    <dbReference type="NCBI Taxonomy" id="744406"/>
    <lineage>
        <taxon>Bacteria</taxon>
        <taxon>Pseudomonadati</taxon>
        <taxon>Pseudomonadota</taxon>
        <taxon>Betaproteobacteria</taxon>
        <taxon>Burkholderiales</taxon>
        <taxon>Sphaerotilaceae</taxon>
        <taxon>Sphaerotilus</taxon>
    </lineage>
</organism>
<sequence length="164" mass="17550">MNLQRQWVTPLTIGAFVLMAVTGVLMFFHLDRGLNKLAHEWLGWVMVVGVVLHSVVNWGALVRHFRQTTGRVLIGVFVLVLGLSFFAGAGQGGEPPFAAPVHALARVPLSTLAQVGGLTSEQLRARLQAAGVTAATEQQSLEALIGADLRRQVQVLGAVLKKAP</sequence>
<keyword evidence="1" id="KW-1133">Transmembrane helix</keyword>
<keyword evidence="1" id="KW-0472">Membrane</keyword>
<protein>
    <submittedName>
        <fullName evidence="3">Uncharacterized protein DUF4405</fullName>
    </submittedName>
</protein>
<feature type="domain" description="Flavinylation-associated cytochrome" evidence="2">
    <location>
        <begin position="7"/>
        <end position="58"/>
    </location>
</feature>
<feature type="transmembrane region" description="Helical" evidence="1">
    <location>
        <begin position="41"/>
        <end position="60"/>
    </location>
</feature>
<gene>
    <name evidence="3" type="ORF">C7444_103286</name>
</gene>
<feature type="transmembrane region" description="Helical" evidence="1">
    <location>
        <begin position="72"/>
        <end position="90"/>
    </location>
</feature>
<dbReference type="Pfam" id="PF14358">
    <property type="entry name" value="DUF4405"/>
    <property type="match status" value="1"/>
</dbReference>
<dbReference type="AlphaFoldDB" id="A0A318H6W6"/>
<dbReference type="RefSeq" id="WP_211317480.1">
    <property type="nucleotide sequence ID" value="NZ_QJJS01000003.1"/>
</dbReference>
<keyword evidence="1" id="KW-0812">Transmembrane</keyword>
<feature type="transmembrane region" description="Helical" evidence="1">
    <location>
        <begin position="7"/>
        <end position="29"/>
    </location>
</feature>
<keyword evidence="4" id="KW-1185">Reference proteome</keyword>
<dbReference type="InterPro" id="IPR025517">
    <property type="entry name" value="DUF4405"/>
</dbReference>
<evidence type="ECO:0000313" key="3">
    <source>
        <dbReference type="EMBL" id="PXW98188.1"/>
    </source>
</evidence>
<accession>A0A318H6W6</accession>
<evidence type="ECO:0000313" key="4">
    <source>
        <dbReference type="Proteomes" id="UP000247811"/>
    </source>
</evidence>
<reference evidence="3 4" key="1">
    <citation type="submission" date="2018-05" db="EMBL/GenBank/DDBJ databases">
        <title>Genomic Encyclopedia of Type Strains, Phase IV (KMG-IV): sequencing the most valuable type-strain genomes for metagenomic binning, comparative biology and taxonomic classification.</title>
        <authorList>
            <person name="Goeker M."/>
        </authorList>
    </citation>
    <scope>NUCLEOTIDE SEQUENCE [LARGE SCALE GENOMIC DNA]</scope>
    <source>
        <strain evidence="3 4">DSM 566</strain>
    </source>
</reference>
<evidence type="ECO:0000256" key="1">
    <source>
        <dbReference type="SAM" id="Phobius"/>
    </source>
</evidence>
<name>A0A318H6W6_9BURK</name>
<evidence type="ECO:0000259" key="2">
    <source>
        <dbReference type="Pfam" id="PF14358"/>
    </source>
</evidence>
<dbReference type="EMBL" id="QJJS01000003">
    <property type="protein sequence ID" value="PXW98188.1"/>
    <property type="molecule type" value="Genomic_DNA"/>
</dbReference>
<comment type="caution">
    <text evidence="3">The sequence shown here is derived from an EMBL/GenBank/DDBJ whole genome shotgun (WGS) entry which is preliminary data.</text>
</comment>
<proteinExistence type="predicted"/>